<dbReference type="SMART" id="SM01057">
    <property type="entry name" value="Carb_anhydrase"/>
    <property type="match status" value="1"/>
</dbReference>
<reference evidence="3" key="1">
    <citation type="submission" date="2020-10" db="EMBL/GenBank/DDBJ databases">
        <title>Genome Sequence of Monilinia vaccinii-corymbosi Sheds Light on Mummy Berry Disease Infection of Blueberry and Mating Type.</title>
        <authorList>
            <person name="Yow A.G."/>
            <person name="Zhang Y."/>
            <person name="Bansal K."/>
            <person name="Eacker S.M."/>
            <person name="Sullivan S."/>
            <person name="Liachko I."/>
            <person name="Cubeta M.A."/>
            <person name="Rollins J.A."/>
            <person name="Ashrafi H."/>
        </authorList>
    </citation>
    <scope>NUCLEOTIDE SEQUENCE</scope>
    <source>
        <strain evidence="3">RL-1</strain>
    </source>
</reference>
<dbReference type="InterPro" id="IPR041891">
    <property type="entry name" value="Alpha_CA_prokaryot-like"/>
</dbReference>
<feature type="domain" description="Alpha-carbonic anhydrase" evidence="2">
    <location>
        <begin position="35"/>
        <end position="271"/>
    </location>
</feature>
<dbReference type="AlphaFoldDB" id="A0A8A3PQC1"/>
<sequence length="271" mass="29947">MLRSIVAVTLFSAVMACPQHADSPEDHMKRSEVASDWVYDTSYNWGKISETYDLCQIGTQQSPIGLITATGLATGVHKPTFSYPRALKGQLYNWGYGPAFIPTSVNITSNPSMTYDGQTLYLKGWHIHAPSDHLIDQVRSKAEIHLVHASADGKEKAVVGIMLDALTHGSKVANSSFFDSVQLFKTPSVRDKSTMVPSKIDIKRLITEAGSVSKYWTYEGSLTSPPCRQGIRWFVAGSKVLLGADQMMDLLRVSAYSARSEQQVWEQNINV</sequence>
<name>A0A8A3PQC1_9HELO</name>
<evidence type="ECO:0000256" key="1">
    <source>
        <dbReference type="SAM" id="SignalP"/>
    </source>
</evidence>
<dbReference type="InterPro" id="IPR001148">
    <property type="entry name" value="CA_dom"/>
</dbReference>
<dbReference type="Proteomes" id="UP000672032">
    <property type="component" value="Chromosome 9"/>
</dbReference>
<organism evidence="3 4">
    <name type="scientific">Monilinia vaccinii-corymbosi</name>
    <dbReference type="NCBI Taxonomy" id="61207"/>
    <lineage>
        <taxon>Eukaryota</taxon>
        <taxon>Fungi</taxon>
        <taxon>Dikarya</taxon>
        <taxon>Ascomycota</taxon>
        <taxon>Pezizomycotina</taxon>
        <taxon>Leotiomycetes</taxon>
        <taxon>Helotiales</taxon>
        <taxon>Sclerotiniaceae</taxon>
        <taxon>Monilinia</taxon>
    </lineage>
</organism>
<dbReference type="Gene3D" id="3.10.200.10">
    <property type="entry name" value="Alpha carbonic anhydrase"/>
    <property type="match status" value="1"/>
</dbReference>
<dbReference type="SUPFAM" id="SSF51069">
    <property type="entry name" value="Carbonic anhydrase"/>
    <property type="match status" value="1"/>
</dbReference>
<dbReference type="CDD" id="cd03124">
    <property type="entry name" value="alpha_CA_prokaryotic_like"/>
    <property type="match status" value="1"/>
</dbReference>
<evidence type="ECO:0000313" key="3">
    <source>
        <dbReference type="EMBL" id="QSZ37668.1"/>
    </source>
</evidence>
<keyword evidence="4" id="KW-1185">Reference proteome</keyword>
<dbReference type="OrthoDB" id="429145at2759"/>
<feature type="chain" id="PRO_5032824382" description="Alpha-carbonic anhydrase domain-containing protein" evidence="1">
    <location>
        <begin position="17"/>
        <end position="271"/>
    </location>
</feature>
<feature type="signal peptide" evidence="1">
    <location>
        <begin position="1"/>
        <end position="16"/>
    </location>
</feature>
<accession>A0A8A3PQC1</accession>
<dbReference type="Pfam" id="PF00194">
    <property type="entry name" value="Carb_anhydrase"/>
    <property type="match status" value="1"/>
</dbReference>
<dbReference type="PROSITE" id="PS51257">
    <property type="entry name" value="PROKAR_LIPOPROTEIN"/>
    <property type="match status" value="1"/>
</dbReference>
<dbReference type="InterPro" id="IPR036398">
    <property type="entry name" value="CA_dom_sf"/>
</dbReference>
<evidence type="ECO:0000259" key="2">
    <source>
        <dbReference type="PROSITE" id="PS51144"/>
    </source>
</evidence>
<keyword evidence="1" id="KW-0732">Signal</keyword>
<protein>
    <recommendedName>
        <fullName evidence="2">Alpha-carbonic anhydrase domain-containing protein</fullName>
    </recommendedName>
</protein>
<dbReference type="PANTHER" id="PTHR18952:SF274">
    <property type="entry name" value="ALPHA-CARBONIC ANHYDRASE DOMAIN-CONTAINING PROTEIN"/>
    <property type="match status" value="1"/>
</dbReference>
<gene>
    <name evidence="3" type="ORF">DSL72_008767</name>
</gene>
<dbReference type="GO" id="GO:0004089">
    <property type="term" value="F:carbonate dehydratase activity"/>
    <property type="evidence" value="ECO:0007669"/>
    <property type="project" value="InterPro"/>
</dbReference>
<evidence type="ECO:0000313" key="4">
    <source>
        <dbReference type="Proteomes" id="UP000672032"/>
    </source>
</evidence>
<proteinExistence type="predicted"/>
<dbReference type="PANTHER" id="PTHR18952">
    <property type="entry name" value="CARBONIC ANHYDRASE"/>
    <property type="match status" value="1"/>
</dbReference>
<dbReference type="EMBL" id="CP063413">
    <property type="protein sequence ID" value="QSZ37668.1"/>
    <property type="molecule type" value="Genomic_DNA"/>
</dbReference>
<dbReference type="GO" id="GO:0008270">
    <property type="term" value="F:zinc ion binding"/>
    <property type="evidence" value="ECO:0007669"/>
    <property type="project" value="InterPro"/>
</dbReference>
<dbReference type="InterPro" id="IPR023561">
    <property type="entry name" value="Carbonic_anhydrase_a-class"/>
</dbReference>
<dbReference type="PROSITE" id="PS51144">
    <property type="entry name" value="ALPHA_CA_2"/>
    <property type="match status" value="1"/>
</dbReference>